<accession>A0A8C5MLF1</accession>
<evidence type="ECO:0000259" key="4">
    <source>
        <dbReference type="SMART" id="SM00093"/>
    </source>
</evidence>
<evidence type="ECO:0000313" key="6">
    <source>
        <dbReference type="Proteomes" id="UP000694569"/>
    </source>
</evidence>
<dbReference type="GO" id="GO:0005615">
    <property type="term" value="C:extracellular space"/>
    <property type="evidence" value="ECO:0007669"/>
    <property type="project" value="InterPro"/>
</dbReference>
<feature type="compositionally biased region" description="Low complexity" evidence="2">
    <location>
        <begin position="70"/>
        <end position="92"/>
    </location>
</feature>
<feature type="domain" description="Serpin" evidence="4">
    <location>
        <begin position="134"/>
        <end position="478"/>
    </location>
</feature>
<dbReference type="GO" id="GO:0004867">
    <property type="term" value="F:serine-type endopeptidase inhibitor activity"/>
    <property type="evidence" value="ECO:0007669"/>
    <property type="project" value="InterPro"/>
</dbReference>
<dbReference type="InterPro" id="IPR000215">
    <property type="entry name" value="Serpin_fam"/>
</dbReference>
<evidence type="ECO:0000256" key="2">
    <source>
        <dbReference type="SAM" id="MobiDB-lite"/>
    </source>
</evidence>
<dbReference type="Gene3D" id="2.30.39.10">
    <property type="entry name" value="Alpha-1-antitrypsin, domain 1"/>
    <property type="match status" value="1"/>
</dbReference>
<dbReference type="InterPro" id="IPR023796">
    <property type="entry name" value="Serpin_dom"/>
</dbReference>
<proteinExistence type="inferred from homology"/>
<dbReference type="Gene3D" id="3.30.497.10">
    <property type="entry name" value="Antithrombin, subunit I, domain 2"/>
    <property type="match status" value="1"/>
</dbReference>
<gene>
    <name evidence="5" type="primary">SERPINF2</name>
</gene>
<name>A0A8C5MLF1_9ANUR</name>
<dbReference type="SUPFAM" id="SSF56574">
    <property type="entry name" value="Serpins"/>
    <property type="match status" value="1"/>
</dbReference>
<dbReference type="InterPro" id="IPR036186">
    <property type="entry name" value="Serpin_sf"/>
</dbReference>
<keyword evidence="6" id="KW-1185">Reference proteome</keyword>
<comment type="similarity">
    <text evidence="1">Belongs to the serpin family.</text>
</comment>
<dbReference type="Proteomes" id="UP000694569">
    <property type="component" value="Unplaced"/>
</dbReference>
<feature type="compositionally biased region" description="Acidic residues" evidence="2">
    <location>
        <begin position="101"/>
        <end position="118"/>
    </location>
</feature>
<dbReference type="GeneTree" id="ENSGT00940000158386"/>
<feature type="chain" id="PRO_5034175784" evidence="3">
    <location>
        <begin position="21"/>
        <end position="502"/>
    </location>
</feature>
<sequence length="502" mass="56697">MGKAVLICLLLLHGICYSSSEVDVNDYHEFTTNGPEETTVTTVLECNTQPGSPVEESTSDSWSDLYPWATSPSPTTTTETTTPEGEDNTGTGEAEEKSSDVDEQDNEDQDSECDENTPPEEIQKFSQAVMAFSIDLLKQADPEFKKPNLIISPFSVALGLLQLSLGAGEKTQKILLETLHMQSVKCLHSTLNTVRHDLTESVMKIANRMYLKKGFQIKKDFAKKAEKWYGAKPHNLAGSKEQNLRLINKWVNDVTEGMIPKFLSEIPANMVLMLLNAMYFKGVWRNKFDPSMTVQDVFYINDDLTVPVDMMTAQKFPLRWYIHEHLDCQVVKLPFKGNTSFVVLMPQQFQWNLSKILDNFNLTDVYNRIPRPKQTLFRMPRLNLDFKLELLNPLSNLGLGHLFSNPDLSGISDEQLFVSSVQHQSNLDLNEEGAEAAAATAVITSRSLTSYSINRPFLFFLFEDSVELPLFLGYVRNPSPDSFYKKKELNFQNSEGKGSIPK</sequence>
<dbReference type="Pfam" id="PF00079">
    <property type="entry name" value="Serpin"/>
    <property type="match status" value="1"/>
</dbReference>
<dbReference type="PANTHER" id="PTHR11461">
    <property type="entry name" value="SERINE PROTEASE INHIBITOR, SERPIN"/>
    <property type="match status" value="1"/>
</dbReference>
<evidence type="ECO:0000313" key="5">
    <source>
        <dbReference type="Ensembl" id="ENSLLEP00000016001.1"/>
    </source>
</evidence>
<evidence type="ECO:0000256" key="1">
    <source>
        <dbReference type="RuleBase" id="RU000411"/>
    </source>
</evidence>
<dbReference type="InterPro" id="IPR042185">
    <property type="entry name" value="Serpin_sf_2"/>
</dbReference>
<dbReference type="PANTHER" id="PTHR11461:SF20">
    <property type="entry name" value="ALPHA-2-ANTIPLASMIN"/>
    <property type="match status" value="1"/>
</dbReference>
<feature type="compositionally biased region" description="Polar residues" evidence="2">
    <location>
        <begin position="47"/>
        <end position="62"/>
    </location>
</feature>
<dbReference type="SMART" id="SM00093">
    <property type="entry name" value="SERPIN"/>
    <property type="match status" value="1"/>
</dbReference>
<organism evidence="5 6">
    <name type="scientific">Leptobrachium leishanense</name>
    <name type="common">Leishan spiny toad</name>
    <dbReference type="NCBI Taxonomy" id="445787"/>
    <lineage>
        <taxon>Eukaryota</taxon>
        <taxon>Metazoa</taxon>
        <taxon>Chordata</taxon>
        <taxon>Craniata</taxon>
        <taxon>Vertebrata</taxon>
        <taxon>Euteleostomi</taxon>
        <taxon>Amphibia</taxon>
        <taxon>Batrachia</taxon>
        <taxon>Anura</taxon>
        <taxon>Pelobatoidea</taxon>
        <taxon>Megophryidae</taxon>
        <taxon>Leptobrachium</taxon>
    </lineage>
</organism>
<dbReference type="AlphaFoldDB" id="A0A8C5MLF1"/>
<feature type="signal peptide" evidence="3">
    <location>
        <begin position="1"/>
        <end position="20"/>
    </location>
</feature>
<dbReference type="InterPro" id="IPR042178">
    <property type="entry name" value="Serpin_sf_1"/>
</dbReference>
<dbReference type="Ensembl" id="ENSLLET00000016613.1">
    <property type="protein sequence ID" value="ENSLLEP00000016001.1"/>
    <property type="gene ID" value="ENSLLEG00000010083.1"/>
</dbReference>
<evidence type="ECO:0000256" key="3">
    <source>
        <dbReference type="SAM" id="SignalP"/>
    </source>
</evidence>
<protein>
    <submittedName>
        <fullName evidence="5">Serpin family F member 2</fullName>
    </submittedName>
</protein>
<reference evidence="5" key="1">
    <citation type="submission" date="2025-08" db="UniProtKB">
        <authorList>
            <consortium name="Ensembl"/>
        </authorList>
    </citation>
    <scope>IDENTIFICATION</scope>
</reference>
<reference evidence="5" key="2">
    <citation type="submission" date="2025-09" db="UniProtKB">
        <authorList>
            <consortium name="Ensembl"/>
        </authorList>
    </citation>
    <scope>IDENTIFICATION</scope>
</reference>
<dbReference type="InterPro" id="IPR023795">
    <property type="entry name" value="Serpin_CS"/>
</dbReference>
<dbReference type="OrthoDB" id="9947020at2759"/>
<dbReference type="PROSITE" id="PS00284">
    <property type="entry name" value="SERPIN"/>
    <property type="match status" value="1"/>
</dbReference>
<feature type="region of interest" description="Disordered" evidence="2">
    <location>
        <begin position="47"/>
        <end position="118"/>
    </location>
</feature>
<keyword evidence="3" id="KW-0732">Signal</keyword>